<dbReference type="EMBL" id="BAABHJ010000038">
    <property type="protein sequence ID" value="GAA4617036.1"/>
    <property type="molecule type" value="Genomic_DNA"/>
</dbReference>
<proteinExistence type="predicted"/>
<name>A0ABP8TYK2_9ACTN</name>
<dbReference type="InterPro" id="IPR047789">
    <property type="entry name" value="CU044_5270-like"/>
</dbReference>
<keyword evidence="1" id="KW-0472">Membrane</keyword>
<organism evidence="2 3">
    <name type="scientific">Actinoallomurus liliacearum</name>
    <dbReference type="NCBI Taxonomy" id="1080073"/>
    <lineage>
        <taxon>Bacteria</taxon>
        <taxon>Bacillati</taxon>
        <taxon>Actinomycetota</taxon>
        <taxon>Actinomycetes</taxon>
        <taxon>Streptosporangiales</taxon>
        <taxon>Thermomonosporaceae</taxon>
        <taxon>Actinoallomurus</taxon>
    </lineage>
</organism>
<gene>
    <name evidence="2" type="ORF">GCM10023195_75910</name>
</gene>
<reference evidence="3" key="1">
    <citation type="journal article" date="2019" name="Int. J. Syst. Evol. Microbiol.">
        <title>The Global Catalogue of Microorganisms (GCM) 10K type strain sequencing project: providing services to taxonomists for standard genome sequencing and annotation.</title>
        <authorList>
            <consortium name="The Broad Institute Genomics Platform"/>
            <consortium name="The Broad Institute Genome Sequencing Center for Infectious Disease"/>
            <person name="Wu L."/>
            <person name="Ma J."/>
        </authorList>
    </citation>
    <scope>NUCLEOTIDE SEQUENCE [LARGE SCALE GENOMIC DNA]</scope>
    <source>
        <strain evidence="3">JCM 17938</strain>
    </source>
</reference>
<keyword evidence="1" id="KW-1133">Transmembrane helix</keyword>
<keyword evidence="3" id="KW-1185">Reference proteome</keyword>
<feature type="transmembrane region" description="Helical" evidence="1">
    <location>
        <begin position="62"/>
        <end position="80"/>
    </location>
</feature>
<protein>
    <recommendedName>
        <fullName evidence="4">CU044_5270 family protein</fullName>
    </recommendedName>
</protein>
<accession>A0ABP8TYK2</accession>
<dbReference type="RefSeq" id="WP_345365282.1">
    <property type="nucleotide sequence ID" value="NZ_BAABHJ010000038.1"/>
</dbReference>
<dbReference type="Proteomes" id="UP001500212">
    <property type="component" value="Unassembled WGS sequence"/>
</dbReference>
<sequence length="428" mass="45851">MKARFPRRSEKSEHPTVDDIARLLPRPEWPDLPADRGAQLKEHLMHEIVQERPGHRSRRWRLAAIAAPAIVCAVAVGVGMDGLNVLAPGGSGNSAVPGPRGRGTVTGNVLLAAASSAEKAPTGRYWHTETVFGKTYGVGKSAADSYEVDARQRSITWIGQDGKGTVWNADELAHPVAAKDMDKWRQAGSPEMVQVPNQDGTGVVMEVEMSAQASVSPRMGPAKPAEDDYFGLTAGQIAKLPTDAEALKNAVLNLKGNWRAITPPSAPTNQPMRNLRGAERTRALSEVASTLLSKAPAPPRVRAAAFRMLSTLPGVKVGGTATDPMGRTGGVVSMPLATTLPLGLYTAPKQLGTYERQWIIDPAGGRLLAIRDLVATPPHGSRTLPPGDDGKPHRLTVADMPERFLKKGEVAEYQVFAVTEWTNKTPPR</sequence>
<dbReference type="NCBIfam" id="NF038083">
    <property type="entry name" value="CU044_5270_fam"/>
    <property type="match status" value="1"/>
</dbReference>
<evidence type="ECO:0008006" key="4">
    <source>
        <dbReference type="Google" id="ProtNLM"/>
    </source>
</evidence>
<comment type="caution">
    <text evidence="2">The sequence shown here is derived from an EMBL/GenBank/DDBJ whole genome shotgun (WGS) entry which is preliminary data.</text>
</comment>
<evidence type="ECO:0000256" key="1">
    <source>
        <dbReference type="SAM" id="Phobius"/>
    </source>
</evidence>
<evidence type="ECO:0000313" key="2">
    <source>
        <dbReference type="EMBL" id="GAA4617036.1"/>
    </source>
</evidence>
<keyword evidence="1" id="KW-0812">Transmembrane</keyword>
<evidence type="ECO:0000313" key="3">
    <source>
        <dbReference type="Proteomes" id="UP001500212"/>
    </source>
</evidence>